<evidence type="ECO:0000313" key="2">
    <source>
        <dbReference type="RefSeq" id="XP_073921585.1"/>
    </source>
</evidence>
<keyword evidence="1" id="KW-1185">Reference proteome</keyword>
<evidence type="ECO:0000313" key="1">
    <source>
        <dbReference type="Proteomes" id="UP001732720"/>
    </source>
</evidence>
<organism evidence="1 2">
    <name type="scientific">Castor canadensis</name>
    <name type="common">American beaver</name>
    <dbReference type="NCBI Taxonomy" id="51338"/>
    <lineage>
        <taxon>Eukaryota</taxon>
        <taxon>Metazoa</taxon>
        <taxon>Chordata</taxon>
        <taxon>Craniata</taxon>
        <taxon>Vertebrata</taxon>
        <taxon>Euteleostomi</taxon>
        <taxon>Mammalia</taxon>
        <taxon>Eutheria</taxon>
        <taxon>Euarchontoglires</taxon>
        <taxon>Glires</taxon>
        <taxon>Rodentia</taxon>
        <taxon>Castorimorpha</taxon>
        <taxon>Castoridae</taxon>
        <taxon>Castor</taxon>
    </lineage>
</organism>
<reference evidence="2" key="1">
    <citation type="submission" date="2025-08" db="UniProtKB">
        <authorList>
            <consortium name="RefSeq"/>
        </authorList>
    </citation>
    <scope>IDENTIFICATION</scope>
</reference>
<proteinExistence type="predicted"/>
<sequence length="86" mass="9797">MNLEVNSSIFYKSIPVTSQDKTPAIIHKAMDKHNLDMDNPDDCELVQIISKNCNKPKSNFSMPYFKEEVRNVSSGEGFLEEVETDN</sequence>
<protein>
    <submittedName>
        <fullName evidence="2">Ral guanine nucleotide dissociation stimulator-like</fullName>
    </submittedName>
</protein>
<dbReference type="RefSeq" id="XP_073921585.1">
    <property type="nucleotide sequence ID" value="XM_074065484.1"/>
</dbReference>
<accession>A0AC58LWQ1</accession>
<dbReference type="Proteomes" id="UP001732720">
    <property type="component" value="Chromosome 2"/>
</dbReference>
<gene>
    <name evidence="2" type="primary">LOC141420747</name>
</gene>
<name>A0AC58LWQ1_CASCN</name>